<reference evidence="3" key="1">
    <citation type="submission" date="2020-01" db="EMBL/GenBank/DDBJ databases">
        <authorList>
            <person name="Fang Y."/>
            <person name="Sun R."/>
            <person name="Nie L."/>
            <person name="He J."/>
            <person name="Hao L."/>
            <person name="Wang L."/>
            <person name="Su S."/>
            <person name="Lv E."/>
            <person name="Zhang Z."/>
            <person name="Xie R."/>
            <person name="Liu H."/>
        </authorList>
    </citation>
    <scope>NUCLEOTIDE SEQUENCE [LARGE SCALE GENOMIC DNA]</scope>
    <source>
        <strain evidence="3">XCT-53</strain>
    </source>
</reference>
<evidence type="ECO:0000256" key="1">
    <source>
        <dbReference type="ARBA" id="ARBA00007689"/>
    </source>
</evidence>
<comment type="similarity">
    <text evidence="1">Belongs to the YciI family.</text>
</comment>
<accession>A0A7X5F8H7</accession>
<dbReference type="Pfam" id="PF03795">
    <property type="entry name" value="YCII"/>
    <property type="match status" value="1"/>
</dbReference>
<sequence>MLYALICKDKPNSLQLRLDTRPAHVDFLKGLGDRLKAAGPFLDESGAMTGSLVIIEAESRDAALAVSQQDPYARAGLFESVEIKAWNWVIKNPEAK</sequence>
<dbReference type="EMBL" id="JAABLQ010000004">
    <property type="protein sequence ID" value="NBN80424.1"/>
    <property type="molecule type" value="Genomic_DNA"/>
</dbReference>
<keyword evidence="3" id="KW-1185">Reference proteome</keyword>
<proteinExistence type="inferred from homology"/>
<dbReference type="Proteomes" id="UP000586722">
    <property type="component" value="Unassembled WGS sequence"/>
</dbReference>
<dbReference type="AlphaFoldDB" id="A0A7X5F8H7"/>
<evidence type="ECO:0000313" key="2">
    <source>
        <dbReference type="EMBL" id="NBN80424.1"/>
    </source>
</evidence>
<organism evidence="2 3">
    <name type="scientific">Pannonibacter tanglangensis</name>
    <dbReference type="NCBI Taxonomy" id="2750084"/>
    <lineage>
        <taxon>Bacteria</taxon>
        <taxon>Pseudomonadati</taxon>
        <taxon>Pseudomonadota</taxon>
        <taxon>Alphaproteobacteria</taxon>
        <taxon>Hyphomicrobiales</taxon>
        <taxon>Stappiaceae</taxon>
        <taxon>Pannonibacter</taxon>
    </lineage>
</organism>
<dbReference type="InterPro" id="IPR051807">
    <property type="entry name" value="Sec-metab_biosynth-assoc"/>
</dbReference>
<protein>
    <submittedName>
        <fullName evidence="2">Uncharacterized protein</fullName>
    </submittedName>
</protein>
<dbReference type="NCBIfam" id="NF009502">
    <property type="entry name" value="PRK12863.1-1"/>
    <property type="match status" value="1"/>
</dbReference>
<dbReference type="InterPro" id="IPR011008">
    <property type="entry name" value="Dimeric_a/b-barrel"/>
</dbReference>
<dbReference type="RefSeq" id="WP_161677903.1">
    <property type="nucleotide sequence ID" value="NZ_JAABLP010000006.1"/>
</dbReference>
<dbReference type="SUPFAM" id="SSF54909">
    <property type="entry name" value="Dimeric alpha+beta barrel"/>
    <property type="match status" value="1"/>
</dbReference>
<name>A0A7X5F8H7_9HYPH</name>
<dbReference type="InterPro" id="IPR005545">
    <property type="entry name" value="YCII"/>
</dbReference>
<dbReference type="PANTHER" id="PTHR33606">
    <property type="entry name" value="PROTEIN YCII"/>
    <property type="match status" value="1"/>
</dbReference>
<evidence type="ECO:0000313" key="3">
    <source>
        <dbReference type="Proteomes" id="UP000586722"/>
    </source>
</evidence>
<comment type="caution">
    <text evidence="2">The sequence shown here is derived from an EMBL/GenBank/DDBJ whole genome shotgun (WGS) entry which is preliminary data.</text>
</comment>
<gene>
    <name evidence="2" type="ORF">GWI72_19270</name>
</gene>
<dbReference type="Gene3D" id="3.30.70.1060">
    <property type="entry name" value="Dimeric alpha+beta barrel"/>
    <property type="match status" value="1"/>
</dbReference>
<dbReference type="PANTHER" id="PTHR33606:SF3">
    <property type="entry name" value="PROTEIN YCII"/>
    <property type="match status" value="1"/>
</dbReference>